<dbReference type="EMBL" id="JAWMAJ010000006">
    <property type="protein sequence ID" value="MDV7214880.1"/>
    <property type="molecule type" value="Genomic_DNA"/>
</dbReference>
<feature type="domain" description="DUF397" evidence="1">
    <location>
        <begin position="30"/>
        <end position="49"/>
    </location>
</feature>
<organism evidence="2 3">
    <name type="scientific">Streptomyces prunicolor</name>
    <dbReference type="NCBI Taxonomy" id="67348"/>
    <lineage>
        <taxon>Bacteria</taxon>
        <taxon>Bacillati</taxon>
        <taxon>Actinomycetota</taxon>
        <taxon>Actinomycetes</taxon>
        <taxon>Kitasatosporales</taxon>
        <taxon>Streptomycetaceae</taxon>
        <taxon>Streptomyces</taxon>
    </lineage>
</organism>
<feature type="domain" description="DUF397" evidence="1">
    <location>
        <begin position="6"/>
        <end position="27"/>
    </location>
</feature>
<comment type="caution">
    <text evidence="2">The sequence shown here is derived from an EMBL/GenBank/DDBJ whole genome shotgun (WGS) entry which is preliminary data.</text>
</comment>
<evidence type="ECO:0000259" key="1">
    <source>
        <dbReference type="Pfam" id="PF04149"/>
    </source>
</evidence>
<evidence type="ECO:0000313" key="3">
    <source>
        <dbReference type="Proteomes" id="UP001187346"/>
    </source>
</evidence>
<dbReference type="InterPro" id="IPR007278">
    <property type="entry name" value="DUF397"/>
</dbReference>
<sequence length="114" mass="11834">MSTPDTWQKSSFSGGADGNNCVELATTPIDWQKSSFSGNGDGDNCVELASTWQKSSFSGGGDGNACLELATTPTTLHLRESDTPTTHLTTTPTALAALLDGIRSGTPLAGRPHH</sequence>
<evidence type="ECO:0000313" key="2">
    <source>
        <dbReference type="EMBL" id="MDV7214880.1"/>
    </source>
</evidence>
<reference evidence="2 3" key="1">
    <citation type="submission" date="2023-10" db="EMBL/GenBank/DDBJ databases">
        <title>Characterization of rhizosphere-enriched actinobacteria from wheat plants lab-grown on chernevaya soil.</title>
        <authorList>
            <person name="Tikhonova E.N."/>
            <person name="Konopkin A."/>
            <person name="Kravchenko I.K."/>
        </authorList>
    </citation>
    <scope>NUCLEOTIDE SEQUENCE [LARGE SCALE GENOMIC DNA]</scope>
    <source>
        <strain evidence="2 3">RR29</strain>
    </source>
</reference>
<dbReference type="RefSeq" id="WP_317769965.1">
    <property type="nucleotide sequence ID" value="NZ_JAWMAJ010000006.1"/>
</dbReference>
<feature type="domain" description="DUF397" evidence="1">
    <location>
        <begin position="51"/>
        <end position="103"/>
    </location>
</feature>
<dbReference type="Proteomes" id="UP001187346">
    <property type="component" value="Unassembled WGS sequence"/>
</dbReference>
<proteinExistence type="predicted"/>
<keyword evidence="3" id="KW-1185">Reference proteome</keyword>
<protein>
    <submittedName>
        <fullName evidence="2">DUF397 domain-containing protein</fullName>
    </submittedName>
</protein>
<accession>A0ABU4F6H6</accession>
<name>A0ABU4F6H6_9ACTN</name>
<dbReference type="Pfam" id="PF04149">
    <property type="entry name" value="DUF397"/>
    <property type="match status" value="3"/>
</dbReference>
<gene>
    <name evidence="2" type="ORF">R5A26_02830</name>
</gene>